<accession>A0A517Z2P3</accession>
<dbReference type="Pfam" id="PF02446">
    <property type="entry name" value="Glyco_hydro_77"/>
    <property type="match status" value="1"/>
</dbReference>
<comment type="catalytic activity">
    <reaction evidence="1 10">
        <text>Transfers a segment of a (1-&gt;4)-alpha-D-glucan to a new position in an acceptor, which may be glucose or a (1-&gt;4)-alpha-D-glucan.</text>
        <dbReference type="EC" id="2.4.1.25"/>
    </reaction>
</comment>
<evidence type="ECO:0000256" key="6">
    <source>
        <dbReference type="ARBA" id="ARBA00022679"/>
    </source>
</evidence>
<evidence type="ECO:0000313" key="13">
    <source>
        <dbReference type="Proteomes" id="UP000320496"/>
    </source>
</evidence>
<dbReference type="PANTHER" id="PTHR32438">
    <property type="entry name" value="4-ALPHA-GLUCANOTRANSFERASE DPE1, CHLOROPLASTIC/AMYLOPLASTIC"/>
    <property type="match status" value="1"/>
</dbReference>
<evidence type="ECO:0000256" key="1">
    <source>
        <dbReference type="ARBA" id="ARBA00000439"/>
    </source>
</evidence>
<evidence type="ECO:0000256" key="8">
    <source>
        <dbReference type="ARBA" id="ARBA00031423"/>
    </source>
</evidence>
<dbReference type="Gene3D" id="3.20.20.80">
    <property type="entry name" value="Glycosidases"/>
    <property type="match status" value="1"/>
</dbReference>
<organism evidence="12 13">
    <name type="scientific">Maioricimonas rarisocia</name>
    <dbReference type="NCBI Taxonomy" id="2528026"/>
    <lineage>
        <taxon>Bacteria</taxon>
        <taxon>Pseudomonadati</taxon>
        <taxon>Planctomycetota</taxon>
        <taxon>Planctomycetia</taxon>
        <taxon>Planctomycetales</taxon>
        <taxon>Planctomycetaceae</taxon>
        <taxon>Maioricimonas</taxon>
    </lineage>
</organism>
<evidence type="ECO:0000259" key="11">
    <source>
        <dbReference type="Pfam" id="PF21226"/>
    </source>
</evidence>
<dbReference type="RefSeq" id="WP_197444098.1">
    <property type="nucleotide sequence ID" value="NZ_CP036275.1"/>
</dbReference>
<evidence type="ECO:0000256" key="7">
    <source>
        <dbReference type="ARBA" id="ARBA00023277"/>
    </source>
</evidence>
<dbReference type="EC" id="2.4.1.25" evidence="3 10"/>
<dbReference type="EMBL" id="CP036275">
    <property type="protein sequence ID" value="QDU36741.1"/>
    <property type="molecule type" value="Genomic_DNA"/>
</dbReference>
<evidence type="ECO:0000256" key="9">
    <source>
        <dbReference type="ARBA" id="ARBA00031501"/>
    </source>
</evidence>
<dbReference type="GO" id="GO:0004134">
    <property type="term" value="F:4-alpha-glucanotransferase activity"/>
    <property type="evidence" value="ECO:0007669"/>
    <property type="project" value="UniProtKB-EC"/>
</dbReference>
<keyword evidence="13" id="KW-1185">Reference proteome</keyword>
<keyword evidence="7 10" id="KW-0119">Carbohydrate metabolism</keyword>
<dbReference type="InterPro" id="IPR003385">
    <property type="entry name" value="Glyco_hydro_77"/>
</dbReference>
<keyword evidence="6 10" id="KW-0808">Transferase</keyword>
<dbReference type="PANTHER" id="PTHR32438:SF5">
    <property type="entry name" value="4-ALPHA-GLUCANOTRANSFERASE DPE1, CHLOROPLASTIC_AMYLOPLASTIC"/>
    <property type="match status" value="1"/>
</dbReference>
<evidence type="ECO:0000313" key="12">
    <source>
        <dbReference type="EMBL" id="QDU36741.1"/>
    </source>
</evidence>
<protein>
    <recommendedName>
        <fullName evidence="4 10">4-alpha-glucanotransferase</fullName>
        <ecNumber evidence="3 10">2.4.1.25</ecNumber>
    </recommendedName>
    <alternativeName>
        <fullName evidence="8 10">Amylomaltase</fullName>
    </alternativeName>
    <alternativeName>
        <fullName evidence="9 10">Disproportionating enzyme</fullName>
    </alternativeName>
</protein>
<dbReference type="KEGG" id="mri:Mal4_10390"/>
<keyword evidence="5 10" id="KW-0328">Glycosyltransferase</keyword>
<feature type="domain" description="MalQ N-terminal beta-sandwich" evidence="11">
    <location>
        <begin position="68"/>
        <end position="163"/>
    </location>
</feature>
<name>A0A517Z2P3_9PLAN</name>
<dbReference type="GO" id="GO:0005975">
    <property type="term" value="P:carbohydrate metabolic process"/>
    <property type="evidence" value="ECO:0007669"/>
    <property type="project" value="InterPro"/>
</dbReference>
<dbReference type="AlphaFoldDB" id="A0A517Z2P3"/>
<gene>
    <name evidence="12" type="primary">malQ</name>
    <name evidence="12" type="ORF">Mal4_10390</name>
</gene>
<sequence>MDHFPTLQHLARLHGIQPVFFEISGERRLADSDSLIRLLQAWGVPIERPADAPSLLRERRQQLWRRILEPVCVAWDGQGTVPIRLPEAIANGPFRAHLRHENGDEHAWEGDLQDLPTTRRKTIDGEACVVRQLPVRDVPNGYHTLKVELPAGATASTRIIASPRIAWRPEGNATQSWGVFAPLYAIHRQRSWGAGDFSDLEAMMGWVAQQGGQFVATLPLLAWLSEVSDDPSPYSPASRLFWNEFYLDLTQIPEFPSSTTVQSQVASPAFQRRLAELRQTDLVQYTEQMDLKRSVLRQLATEFFEQPADRQQELEEFRRSHPEVDRYAVFRAVGDRQGEVWTQWPQRQRNGTVDESDYDQADYRYHLYTQWQVERQLQSLRTRADSLGTLWYLDFPMGVNRAGYDVWRWRDVFALGASGGAPPDVFFTKGQNWGFPPLHPERLREQGYDYLIRSLRRHLQCARLLRVDHVMGLHRMFWIPAGTGAAGGGYVRYHSEEMFAIVILESRRARAQIVGENLGTVPDAVNRALEQHRIKDMYVLQFSGSADADPPLHPPSDRSVASLNTHDTPTFAAFWNGHDIDDRSELGLLDDGQAQHEHEERARLREALVAFLQRENRLPKGEHEPRDVLKGLLTWLADGPAPVVLVTLEDLWGETQPQNTPGTFEERPNWRRKARHSMEEFSQLPAVQELLAAVADCRR</sequence>
<evidence type="ECO:0000256" key="10">
    <source>
        <dbReference type="RuleBase" id="RU361207"/>
    </source>
</evidence>
<dbReference type="SUPFAM" id="SSF51445">
    <property type="entry name" value="(Trans)glycosidases"/>
    <property type="match status" value="1"/>
</dbReference>
<proteinExistence type="inferred from homology"/>
<comment type="similarity">
    <text evidence="2 10">Belongs to the disproportionating enzyme family.</text>
</comment>
<dbReference type="InterPro" id="IPR048458">
    <property type="entry name" value="MalQ_N"/>
</dbReference>
<dbReference type="InterPro" id="IPR017853">
    <property type="entry name" value="GH"/>
</dbReference>
<evidence type="ECO:0000256" key="4">
    <source>
        <dbReference type="ARBA" id="ARBA00020295"/>
    </source>
</evidence>
<dbReference type="Proteomes" id="UP000320496">
    <property type="component" value="Chromosome"/>
</dbReference>
<evidence type="ECO:0000256" key="3">
    <source>
        <dbReference type="ARBA" id="ARBA00012560"/>
    </source>
</evidence>
<dbReference type="NCBIfam" id="TIGR00217">
    <property type="entry name" value="malQ"/>
    <property type="match status" value="1"/>
</dbReference>
<reference evidence="12 13" key="1">
    <citation type="submission" date="2019-02" db="EMBL/GenBank/DDBJ databases">
        <title>Deep-cultivation of Planctomycetes and their phenomic and genomic characterization uncovers novel biology.</title>
        <authorList>
            <person name="Wiegand S."/>
            <person name="Jogler M."/>
            <person name="Boedeker C."/>
            <person name="Pinto D."/>
            <person name="Vollmers J."/>
            <person name="Rivas-Marin E."/>
            <person name="Kohn T."/>
            <person name="Peeters S.H."/>
            <person name="Heuer A."/>
            <person name="Rast P."/>
            <person name="Oberbeckmann S."/>
            <person name="Bunk B."/>
            <person name="Jeske O."/>
            <person name="Meyerdierks A."/>
            <person name="Storesund J.E."/>
            <person name="Kallscheuer N."/>
            <person name="Luecker S."/>
            <person name="Lage O.M."/>
            <person name="Pohl T."/>
            <person name="Merkel B.J."/>
            <person name="Hornburger P."/>
            <person name="Mueller R.-W."/>
            <person name="Bruemmer F."/>
            <person name="Labrenz M."/>
            <person name="Spormann A.M."/>
            <person name="Op den Camp H."/>
            <person name="Overmann J."/>
            <person name="Amann R."/>
            <person name="Jetten M.S.M."/>
            <person name="Mascher T."/>
            <person name="Medema M.H."/>
            <person name="Devos D.P."/>
            <person name="Kaster A.-K."/>
            <person name="Ovreas L."/>
            <person name="Rohde M."/>
            <person name="Galperin M.Y."/>
            <person name="Jogler C."/>
        </authorList>
    </citation>
    <scope>NUCLEOTIDE SEQUENCE [LARGE SCALE GENOMIC DNA]</scope>
    <source>
        <strain evidence="12 13">Mal4</strain>
    </source>
</reference>
<evidence type="ECO:0000256" key="5">
    <source>
        <dbReference type="ARBA" id="ARBA00022676"/>
    </source>
</evidence>
<dbReference type="Pfam" id="PF21226">
    <property type="entry name" value="MalQ_N"/>
    <property type="match status" value="1"/>
</dbReference>
<evidence type="ECO:0000256" key="2">
    <source>
        <dbReference type="ARBA" id="ARBA00005684"/>
    </source>
</evidence>